<feature type="compositionally biased region" description="Low complexity" evidence="1">
    <location>
        <begin position="77"/>
        <end position="100"/>
    </location>
</feature>
<protein>
    <submittedName>
        <fullName evidence="2">Uncharacterized protein</fullName>
    </submittedName>
</protein>
<evidence type="ECO:0000313" key="3">
    <source>
        <dbReference type="Proteomes" id="UP000287830"/>
    </source>
</evidence>
<name>A0A7U9PYY7_9ACTN</name>
<proteinExistence type="predicted"/>
<evidence type="ECO:0000256" key="1">
    <source>
        <dbReference type="SAM" id="MobiDB-lite"/>
    </source>
</evidence>
<gene>
    <name evidence="2" type="ORF">OEIGOIKO_03471</name>
</gene>
<feature type="region of interest" description="Disordered" evidence="1">
    <location>
        <begin position="64"/>
        <end position="100"/>
    </location>
</feature>
<organism evidence="2 3">
    <name type="scientific">Streptomyces chrestomyceticus JCM 4735</name>
    <dbReference type="NCBI Taxonomy" id="1306181"/>
    <lineage>
        <taxon>Bacteria</taxon>
        <taxon>Bacillati</taxon>
        <taxon>Actinomycetota</taxon>
        <taxon>Actinomycetes</taxon>
        <taxon>Kitasatosporales</taxon>
        <taxon>Streptomycetaceae</taxon>
        <taxon>Streptomyces</taxon>
    </lineage>
</organism>
<reference evidence="2 3" key="1">
    <citation type="submission" date="2018-11" db="EMBL/GenBank/DDBJ databases">
        <title>Whole genome sequence of Streptomyces chrestomyceticus NBRC 13444(T).</title>
        <authorList>
            <person name="Komaki H."/>
            <person name="Tamura T."/>
        </authorList>
    </citation>
    <scope>NUCLEOTIDE SEQUENCE [LARGE SCALE GENOMIC DNA]</scope>
    <source>
        <strain evidence="2 3">NBRC 13444</strain>
    </source>
</reference>
<sequence>MPQHQRTLLVGGTAVIVRTSNRTTLGLDVTKAGGIVVRGPHHTTDAEATALVERRRRWIYRQLNHLAETSPTPPYGTSPTGSSSPSSAAGTDSASSPTTH</sequence>
<evidence type="ECO:0000313" key="2">
    <source>
        <dbReference type="EMBL" id="GCD35725.1"/>
    </source>
</evidence>
<dbReference type="AlphaFoldDB" id="A0A7U9PYY7"/>
<comment type="caution">
    <text evidence="2">The sequence shown here is derived from an EMBL/GenBank/DDBJ whole genome shotgun (WGS) entry which is preliminary data.</text>
</comment>
<dbReference type="Proteomes" id="UP000287830">
    <property type="component" value="Unassembled WGS sequence"/>
</dbReference>
<accession>A0A7U9PYY7</accession>
<dbReference type="EMBL" id="BHZC01000001">
    <property type="protein sequence ID" value="GCD35725.1"/>
    <property type="molecule type" value="Genomic_DNA"/>
</dbReference>
<dbReference type="OrthoDB" id="4173178at2"/>